<keyword evidence="1" id="KW-1133">Transmembrane helix</keyword>
<feature type="transmembrane region" description="Helical" evidence="1">
    <location>
        <begin position="12"/>
        <end position="38"/>
    </location>
</feature>
<dbReference type="Pfam" id="PF03203">
    <property type="entry name" value="MerC"/>
    <property type="match status" value="1"/>
</dbReference>
<feature type="transmembrane region" description="Helical" evidence="1">
    <location>
        <begin position="50"/>
        <end position="68"/>
    </location>
</feature>
<evidence type="ECO:0000256" key="1">
    <source>
        <dbReference type="SAM" id="Phobius"/>
    </source>
</evidence>
<dbReference type="RefSeq" id="WP_057932606.1">
    <property type="nucleotide sequence ID" value="NZ_LMZQ01000007.1"/>
</dbReference>
<reference evidence="2 3" key="1">
    <citation type="submission" date="2015-11" db="EMBL/GenBank/DDBJ databases">
        <title>Sequence of Pedobacter ginsenosidimutans.</title>
        <authorList>
            <person name="Carson E."/>
            <person name="Keyser V."/>
            <person name="Newman J."/>
            <person name="Miller J."/>
        </authorList>
    </citation>
    <scope>NUCLEOTIDE SEQUENCE [LARGE SCALE GENOMIC DNA]</scope>
    <source>
        <strain evidence="2 3">KACC 14530</strain>
    </source>
</reference>
<keyword evidence="1" id="KW-0812">Transmembrane</keyword>
<organism evidence="2 3">
    <name type="scientific">Pedobacter ginsenosidimutans</name>
    <dbReference type="NCBI Taxonomy" id="687842"/>
    <lineage>
        <taxon>Bacteria</taxon>
        <taxon>Pseudomonadati</taxon>
        <taxon>Bacteroidota</taxon>
        <taxon>Sphingobacteriia</taxon>
        <taxon>Sphingobacteriales</taxon>
        <taxon>Sphingobacteriaceae</taxon>
        <taxon>Pedobacter</taxon>
    </lineage>
</organism>
<dbReference type="GO" id="GO:0016020">
    <property type="term" value="C:membrane"/>
    <property type="evidence" value="ECO:0007669"/>
    <property type="project" value="InterPro"/>
</dbReference>
<protein>
    <recommendedName>
        <fullName evidence="4">MerC mercury resistance protein</fullName>
    </recommendedName>
</protein>
<name>A0A0T5VPE7_9SPHI</name>
<keyword evidence="3" id="KW-1185">Reference proteome</keyword>
<gene>
    <name evidence="2" type="ORF">ASU31_12365</name>
</gene>
<evidence type="ECO:0000313" key="3">
    <source>
        <dbReference type="Proteomes" id="UP000051950"/>
    </source>
</evidence>
<comment type="caution">
    <text evidence="2">The sequence shown here is derived from an EMBL/GenBank/DDBJ whole genome shotgun (WGS) entry which is preliminary data.</text>
</comment>
<proteinExistence type="predicted"/>
<dbReference type="EMBL" id="LMZQ01000007">
    <property type="protein sequence ID" value="KRT15774.1"/>
    <property type="molecule type" value="Genomic_DNA"/>
</dbReference>
<feature type="transmembrane region" description="Helical" evidence="1">
    <location>
        <begin position="102"/>
        <end position="119"/>
    </location>
</feature>
<dbReference type="OrthoDB" id="5966279at2"/>
<dbReference type="Proteomes" id="UP000051950">
    <property type="component" value="Unassembled WGS sequence"/>
</dbReference>
<evidence type="ECO:0000313" key="2">
    <source>
        <dbReference type="EMBL" id="KRT15774.1"/>
    </source>
</evidence>
<sequence length="131" mass="14494">MKLRSYKINLDRIGITASTLCAIHCAALPFLITVLPMWGMGFLANEAVEITMIAVSLIIGIWSLSAAYRKQHHRIMPILVLISGFACIAFGHFSGIELLEPILIPLGGFTIATAHYINLRMLKSCPIDHQY</sequence>
<accession>A0A0T5VPE7</accession>
<evidence type="ECO:0008006" key="4">
    <source>
        <dbReference type="Google" id="ProtNLM"/>
    </source>
</evidence>
<dbReference type="GO" id="GO:0015097">
    <property type="term" value="F:mercury ion transmembrane transporter activity"/>
    <property type="evidence" value="ECO:0007669"/>
    <property type="project" value="InterPro"/>
</dbReference>
<dbReference type="AlphaFoldDB" id="A0A0T5VPE7"/>
<dbReference type="STRING" id="687842.ASU31_12365"/>
<keyword evidence="1" id="KW-0472">Membrane</keyword>
<dbReference type="InterPro" id="IPR004891">
    <property type="entry name" value="Mercury-R_MerC"/>
</dbReference>
<feature type="transmembrane region" description="Helical" evidence="1">
    <location>
        <begin position="75"/>
        <end position="96"/>
    </location>
</feature>